<evidence type="ECO:0000256" key="1">
    <source>
        <dbReference type="SAM" id="SignalP"/>
    </source>
</evidence>
<gene>
    <name evidence="2" type="ORF">COCON_G00133670</name>
</gene>
<name>A0A9Q1HWW7_CONCO</name>
<dbReference type="EMBL" id="JAFJMO010000009">
    <property type="protein sequence ID" value="KAJ8268195.1"/>
    <property type="molecule type" value="Genomic_DNA"/>
</dbReference>
<feature type="signal peptide" evidence="1">
    <location>
        <begin position="1"/>
        <end position="35"/>
    </location>
</feature>
<proteinExistence type="predicted"/>
<keyword evidence="1" id="KW-0732">Signal</keyword>
<dbReference type="Proteomes" id="UP001152803">
    <property type="component" value="Unassembled WGS sequence"/>
</dbReference>
<dbReference type="Gene3D" id="3.40.50.1820">
    <property type="entry name" value="alpha/beta hydrolase"/>
    <property type="match status" value="1"/>
</dbReference>
<sequence>MHSHGKPSNMSASSILHLFFGASPLLLLLFGSAWGSNTTTPLVMWHGMGDNSMGLDPIKKLVEEEVPGIYVLSLKIGKTIAEVPPSSSVH</sequence>
<accession>A0A9Q1HWW7</accession>
<keyword evidence="3" id="KW-1185">Reference proteome</keyword>
<reference evidence="2" key="1">
    <citation type="journal article" date="2023" name="Science">
        <title>Genome structures resolve the early diversification of teleost fishes.</title>
        <authorList>
            <person name="Parey E."/>
            <person name="Louis A."/>
            <person name="Montfort J."/>
            <person name="Bouchez O."/>
            <person name="Roques C."/>
            <person name="Iampietro C."/>
            <person name="Lluch J."/>
            <person name="Castinel A."/>
            <person name="Donnadieu C."/>
            <person name="Desvignes T."/>
            <person name="Floi Bucao C."/>
            <person name="Jouanno E."/>
            <person name="Wen M."/>
            <person name="Mejri S."/>
            <person name="Dirks R."/>
            <person name="Jansen H."/>
            <person name="Henkel C."/>
            <person name="Chen W.J."/>
            <person name="Zahm M."/>
            <person name="Cabau C."/>
            <person name="Klopp C."/>
            <person name="Thompson A.W."/>
            <person name="Robinson-Rechavi M."/>
            <person name="Braasch I."/>
            <person name="Lecointre G."/>
            <person name="Bobe J."/>
            <person name="Postlethwait J.H."/>
            <person name="Berthelot C."/>
            <person name="Roest Crollius H."/>
            <person name="Guiguen Y."/>
        </authorList>
    </citation>
    <scope>NUCLEOTIDE SEQUENCE</scope>
    <source>
        <strain evidence="2">Concon-B</strain>
    </source>
</reference>
<dbReference type="OrthoDB" id="10263094at2759"/>
<evidence type="ECO:0000313" key="2">
    <source>
        <dbReference type="EMBL" id="KAJ8268195.1"/>
    </source>
</evidence>
<evidence type="ECO:0000313" key="3">
    <source>
        <dbReference type="Proteomes" id="UP001152803"/>
    </source>
</evidence>
<dbReference type="Pfam" id="PF02089">
    <property type="entry name" value="Palm_thioest"/>
    <property type="match status" value="1"/>
</dbReference>
<evidence type="ECO:0008006" key="4">
    <source>
        <dbReference type="Google" id="ProtNLM"/>
    </source>
</evidence>
<dbReference type="SUPFAM" id="SSF53474">
    <property type="entry name" value="alpha/beta-Hydrolases"/>
    <property type="match status" value="1"/>
</dbReference>
<dbReference type="InterPro" id="IPR029058">
    <property type="entry name" value="AB_hydrolase_fold"/>
</dbReference>
<protein>
    <recommendedName>
        <fullName evidence="4">Palmitoyl-protein thioesterase 1</fullName>
    </recommendedName>
</protein>
<feature type="chain" id="PRO_5040190646" description="Palmitoyl-protein thioesterase 1" evidence="1">
    <location>
        <begin position="36"/>
        <end position="90"/>
    </location>
</feature>
<comment type="caution">
    <text evidence="2">The sequence shown here is derived from an EMBL/GenBank/DDBJ whole genome shotgun (WGS) entry which is preliminary data.</text>
</comment>
<organism evidence="2 3">
    <name type="scientific">Conger conger</name>
    <name type="common">Conger eel</name>
    <name type="synonym">Muraena conger</name>
    <dbReference type="NCBI Taxonomy" id="82655"/>
    <lineage>
        <taxon>Eukaryota</taxon>
        <taxon>Metazoa</taxon>
        <taxon>Chordata</taxon>
        <taxon>Craniata</taxon>
        <taxon>Vertebrata</taxon>
        <taxon>Euteleostomi</taxon>
        <taxon>Actinopterygii</taxon>
        <taxon>Neopterygii</taxon>
        <taxon>Teleostei</taxon>
        <taxon>Anguilliformes</taxon>
        <taxon>Congridae</taxon>
        <taxon>Conger</taxon>
    </lineage>
</organism>
<dbReference type="AlphaFoldDB" id="A0A9Q1HWW7"/>